<organism evidence="5 6">
    <name type="scientific">Botrimarina mediterranea</name>
    <dbReference type="NCBI Taxonomy" id="2528022"/>
    <lineage>
        <taxon>Bacteria</taxon>
        <taxon>Pseudomonadati</taxon>
        <taxon>Planctomycetota</taxon>
        <taxon>Planctomycetia</taxon>
        <taxon>Pirellulales</taxon>
        <taxon>Lacipirellulaceae</taxon>
        <taxon>Botrimarina</taxon>
    </lineage>
</organism>
<feature type="domain" description="UDP-glucose/GDP-mannose dehydrogenase C-terminal" evidence="4">
    <location>
        <begin position="335"/>
        <end position="434"/>
    </location>
</feature>
<dbReference type="EC" id="1.1.1.136" evidence="5"/>
<dbReference type="SUPFAM" id="SSF48179">
    <property type="entry name" value="6-phosphogluconate dehydrogenase C-terminal domain-like"/>
    <property type="match status" value="1"/>
</dbReference>
<dbReference type="Pfam" id="PF03721">
    <property type="entry name" value="UDPG_MGDP_dh_N"/>
    <property type="match status" value="1"/>
</dbReference>
<keyword evidence="2" id="KW-0520">NAD</keyword>
<dbReference type="EMBL" id="CP036349">
    <property type="protein sequence ID" value="QDV72321.1"/>
    <property type="molecule type" value="Genomic_DNA"/>
</dbReference>
<evidence type="ECO:0000313" key="5">
    <source>
        <dbReference type="EMBL" id="QDV72321.1"/>
    </source>
</evidence>
<dbReference type="KEGG" id="bmei:Spa11_04950"/>
<dbReference type="InterPro" id="IPR014026">
    <property type="entry name" value="UDP-Glc/GDP-Man_DH_dimer"/>
</dbReference>
<dbReference type="Proteomes" id="UP000316426">
    <property type="component" value="Chromosome"/>
</dbReference>
<dbReference type="PANTHER" id="PTHR43491">
    <property type="entry name" value="UDP-N-ACETYL-D-MANNOSAMINE DEHYDROGENASE"/>
    <property type="match status" value="1"/>
</dbReference>
<sequence length="445" mass="48755">MTAAVSQADQLEKKIQSKEARVGIIGLGYVGLPLINAYVESGYSAMGYDVDPKKIEKLNRGETYIAHIRPQIIRGWLDKGRFEATADMKRLSESDVLLICVPTPLSESRDPDLKYVESTAEAISAALRPGQLVILESTTYPGTTRDVVVPILDKSGLKLGVDYFVAYSPEREDPGNKDFSTSTIPKVVGGMDETCLKLADLFYQQAMTKTVPVSSCEIAEACKILENTYRSVNIAMVNELKMIYDRLGIDVWEVINAAKTKPFGFQAFYPGPGLGGHCIPIDPFYLSWVARKHELPAKFIELSGEINSSMPAYVVTRVGEALNSVGKPIKGSKVGVLGVAYKKDIDDPRESPAYKVMELLHARGADLSYCDPQIPTLPDARRYNVLPLEAQPYSPEYLKSLDCAVVVTDHTAFDPQVLVDSAQLIVDTRNVTAGVTAPAGRVWKA</sequence>
<dbReference type="PANTHER" id="PTHR43491:SF1">
    <property type="entry name" value="UDP-N-ACETYL-D-MANNOSAMINE DEHYDROGENASE"/>
    <property type="match status" value="1"/>
</dbReference>
<dbReference type="InterPro" id="IPR036291">
    <property type="entry name" value="NAD(P)-bd_dom_sf"/>
</dbReference>
<proteinExistence type="inferred from homology"/>
<dbReference type="Pfam" id="PF00984">
    <property type="entry name" value="UDPG_MGDP_dh"/>
    <property type="match status" value="1"/>
</dbReference>
<dbReference type="InterPro" id="IPR014027">
    <property type="entry name" value="UDP-Glc/GDP-Man_DH_C"/>
</dbReference>
<reference evidence="5 6" key="1">
    <citation type="submission" date="2019-02" db="EMBL/GenBank/DDBJ databases">
        <title>Deep-cultivation of Planctomycetes and their phenomic and genomic characterization uncovers novel biology.</title>
        <authorList>
            <person name="Wiegand S."/>
            <person name="Jogler M."/>
            <person name="Boedeker C."/>
            <person name="Pinto D."/>
            <person name="Vollmers J."/>
            <person name="Rivas-Marin E."/>
            <person name="Kohn T."/>
            <person name="Peeters S.H."/>
            <person name="Heuer A."/>
            <person name="Rast P."/>
            <person name="Oberbeckmann S."/>
            <person name="Bunk B."/>
            <person name="Jeske O."/>
            <person name="Meyerdierks A."/>
            <person name="Storesund J.E."/>
            <person name="Kallscheuer N."/>
            <person name="Luecker S."/>
            <person name="Lage O.M."/>
            <person name="Pohl T."/>
            <person name="Merkel B.J."/>
            <person name="Hornburger P."/>
            <person name="Mueller R.-W."/>
            <person name="Bruemmer F."/>
            <person name="Labrenz M."/>
            <person name="Spormann A.M."/>
            <person name="Op den Camp H."/>
            <person name="Overmann J."/>
            <person name="Amann R."/>
            <person name="Jetten M.S.M."/>
            <person name="Mascher T."/>
            <person name="Medema M.H."/>
            <person name="Devos D.P."/>
            <person name="Kaster A.-K."/>
            <person name="Ovreas L."/>
            <person name="Rohde M."/>
            <person name="Galperin M.Y."/>
            <person name="Jogler C."/>
        </authorList>
    </citation>
    <scope>NUCLEOTIDE SEQUENCE [LARGE SCALE GENOMIC DNA]</scope>
    <source>
        <strain evidence="5 6">Spa11</strain>
    </source>
</reference>
<comment type="similarity">
    <text evidence="3">Belongs to the UDP-glucose/GDP-mannose dehydrogenase family.</text>
</comment>
<protein>
    <submittedName>
        <fullName evidence="5">UDP-N-acetyl-D-glucosamine 6-dehydrogenase</fullName>
        <ecNumber evidence="5">1.1.1.136</ecNumber>
    </submittedName>
</protein>
<dbReference type="RefSeq" id="WP_145106716.1">
    <property type="nucleotide sequence ID" value="NZ_CP036349.1"/>
</dbReference>
<evidence type="ECO:0000259" key="4">
    <source>
        <dbReference type="SMART" id="SM00984"/>
    </source>
</evidence>
<dbReference type="SUPFAM" id="SSF51735">
    <property type="entry name" value="NAD(P)-binding Rossmann-fold domains"/>
    <property type="match status" value="1"/>
</dbReference>
<dbReference type="Pfam" id="PF03720">
    <property type="entry name" value="UDPG_MGDP_dh_C"/>
    <property type="match status" value="1"/>
</dbReference>
<dbReference type="Gene3D" id="3.40.50.720">
    <property type="entry name" value="NAD(P)-binding Rossmann-like Domain"/>
    <property type="match status" value="2"/>
</dbReference>
<dbReference type="GO" id="GO:0016628">
    <property type="term" value="F:oxidoreductase activity, acting on the CH-CH group of donors, NAD or NADP as acceptor"/>
    <property type="evidence" value="ECO:0007669"/>
    <property type="project" value="InterPro"/>
</dbReference>
<name>A0A518K3D9_9BACT</name>
<dbReference type="InterPro" id="IPR036220">
    <property type="entry name" value="UDP-Glc/GDP-Man_DH_C_sf"/>
</dbReference>
<dbReference type="PIRSF" id="PIRSF000124">
    <property type="entry name" value="UDPglc_GDPman_dh"/>
    <property type="match status" value="1"/>
</dbReference>
<dbReference type="PIRSF" id="PIRSF500136">
    <property type="entry name" value="UDP_ManNAc_DH"/>
    <property type="match status" value="1"/>
</dbReference>
<dbReference type="GO" id="GO:0051287">
    <property type="term" value="F:NAD binding"/>
    <property type="evidence" value="ECO:0007669"/>
    <property type="project" value="InterPro"/>
</dbReference>
<dbReference type="InterPro" id="IPR017476">
    <property type="entry name" value="UDP-Glc/GDP-Man"/>
</dbReference>
<dbReference type="InterPro" id="IPR028359">
    <property type="entry name" value="UDP_ManNAc/GlcNAc_DH"/>
</dbReference>
<dbReference type="GO" id="GO:0000271">
    <property type="term" value="P:polysaccharide biosynthetic process"/>
    <property type="evidence" value="ECO:0007669"/>
    <property type="project" value="InterPro"/>
</dbReference>
<gene>
    <name evidence="5" type="primary">wbpA</name>
    <name evidence="5" type="ORF">Spa11_04950</name>
</gene>
<evidence type="ECO:0000256" key="1">
    <source>
        <dbReference type="ARBA" id="ARBA00023002"/>
    </source>
</evidence>
<dbReference type="SUPFAM" id="SSF52413">
    <property type="entry name" value="UDP-glucose/GDP-mannose dehydrogenase C-terminal domain"/>
    <property type="match status" value="1"/>
</dbReference>
<evidence type="ECO:0000313" key="6">
    <source>
        <dbReference type="Proteomes" id="UP000316426"/>
    </source>
</evidence>
<accession>A0A518K3D9</accession>
<dbReference type="NCBIfam" id="TIGR03026">
    <property type="entry name" value="NDP-sugDHase"/>
    <property type="match status" value="1"/>
</dbReference>
<dbReference type="AlphaFoldDB" id="A0A518K3D9"/>
<keyword evidence="1 5" id="KW-0560">Oxidoreductase</keyword>
<dbReference type="SMART" id="SM00984">
    <property type="entry name" value="UDPG_MGDP_dh_C"/>
    <property type="match status" value="1"/>
</dbReference>
<dbReference type="InterPro" id="IPR008927">
    <property type="entry name" value="6-PGluconate_DH-like_C_sf"/>
</dbReference>
<dbReference type="InterPro" id="IPR001732">
    <property type="entry name" value="UDP-Glc/GDP-Man_DH_N"/>
</dbReference>
<dbReference type="GO" id="GO:0047004">
    <property type="term" value="F:UDP-N-acetylglucosamine 6-dehydrogenase activity"/>
    <property type="evidence" value="ECO:0007669"/>
    <property type="project" value="UniProtKB-EC"/>
</dbReference>
<keyword evidence="6" id="KW-1185">Reference proteome</keyword>
<evidence type="ECO:0000256" key="3">
    <source>
        <dbReference type="PIRNR" id="PIRNR000124"/>
    </source>
</evidence>
<evidence type="ECO:0000256" key="2">
    <source>
        <dbReference type="ARBA" id="ARBA00023027"/>
    </source>
</evidence>